<dbReference type="SUPFAM" id="SSF56672">
    <property type="entry name" value="DNA/RNA polymerases"/>
    <property type="match status" value="1"/>
</dbReference>
<evidence type="ECO:0000313" key="1">
    <source>
        <dbReference type="EMBL" id="KAA3474325.1"/>
    </source>
</evidence>
<dbReference type="InterPro" id="IPR043502">
    <property type="entry name" value="DNA/RNA_pol_sf"/>
</dbReference>
<keyword evidence="1" id="KW-0695">RNA-directed DNA polymerase</keyword>
<dbReference type="Proteomes" id="UP000325315">
    <property type="component" value="Unassembled WGS sequence"/>
</dbReference>
<dbReference type="Gene3D" id="3.30.70.270">
    <property type="match status" value="1"/>
</dbReference>
<keyword evidence="2" id="KW-1185">Reference proteome</keyword>
<keyword evidence="1" id="KW-0808">Transferase</keyword>
<gene>
    <name evidence="1" type="ORF">EPI10_024621</name>
</gene>
<accession>A0A5B6VZH5</accession>
<dbReference type="Gene3D" id="3.10.10.10">
    <property type="entry name" value="HIV Type 1 Reverse Transcriptase, subunit A, domain 1"/>
    <property type="match status" value="1"/>
</dbReference>
<comment type="caution">
    <text evidence="1">The sequence shown here is derived from an EMBL/GenBank/DDBJ whole genome shotgun (WGS) entry which is preliminary data.</text>
</comment>
<reference evidence="2" key="1">
    <citation type="journal article" date="2019" name="Plant Biotechnol. J.">
        <title>Genome sequencing of the Australian wild diploid species Gossypium australe highlights disease resistance and delayed gland morphogenesis.</title>
        <authorList>
            <person name="Cai Y."/>
            <person name="Cai X."/>
            <person name="Wang Q."/>
            <person name="Wang P."/>
            <person name="Zhang Y."/>
            <person name="Cai C."/>
            <person name="Xu Y."/>
            <person name="Wang K."/>
            <person name="Zhou Z."/>
            <person name="Wang C."/>
            <person name="Geng S."/>
            <person name="Li B."/>
            <person name="Dong Q."/>
            <person name="Hou Y."/>
            <person name="Wang H."/>
            <person name="Ai P."/>
            <person name="Liu Z."/>
            <person name="Yi F."/>
            <person name="Sun M."/>
            <person name="An G."/>
            <person name="Cheng J."/>
            <person name="Zhang Y."/>
            <person name="Shi Q."/>
            <person name="Xie Y."/>
            <person name="Shi X."/>
            <person name="Chang Y."/>
            <person name="Huang F."/>
            <person name="Chen Y."/>
            <person name="Hong S."/>
            <person name="Mi L."/>
            <person name="Sun Q."/>
            <person name="Zhang L."/>
            <person name="Zhou B."/>
            <person name="Peng R."/>
            <person name="Zhang X."/>
            <person name="Liu F."/>
        </authorList>
    </citation>
    <scope>NUCLEOTIDE SEQUENCE [LARGE SCALE GENOMIC DNA]</scope>
    <source>
        <strain evidence="2">cv. PA1801</strain>
    </source>
</reference>
<sequence>MKDVVKKKTIKWLDAVVENENNELIPTRTVTSWRIDYQKLNKETRKDHFASSFLGQMLDRLVRLDYYYFLHGYLGYNQITIASENQLKTTFTCPYGTFAFRHMYFGLRNAPTTSQICMMTIYTHMVEKF</sequence>
<dbReference type="GO" id="GO:0003964">
    <property type="term" value="F:RNA-directed DNA polymerase activity"/>
    <property type="evidence" value="ECO:0007669"/>
    <property type="project" value="UniProtKB-KW"/>
</dbReference>
<dbReference type="CDD" id="cd01647">
    <property type="entry name" value="RT_LTR"/>
    <property type="match status" value="1"/>
</dbReference>
<evidence type="ECO:0000313" key="2">
    <source>
        <dbReference type="Proteomes" id="UP000325315"/>
    </source>
</evidence>
<keyword evidence="1" id="KW-0548">Nucleotidyltransferase</keyword>
<dbReference type="AlphaFoldDB" id="A0A5B6VZH5"/>
<dbReference type="EMBL" id="SMMG02000005">
    <property type="protein sequence ID" value="KAA3474325.1"/>
    <property type="molecule type" value="Genomic_DNA"/>
</dbReference>
<dbReference type="InterPro" id="IPR053134">
    <property type="entry name" value="RNA-dir_DNA_polymerase"/>
</dbReference>
<name>A0A5B6VZH5_9ROSI</name>
<dbReference type="PANTHER" id="PTHR24559">
    <property type="entry name" value="TRANSPOSON TY3-I GAG-POL POLYPROTEIN"/>
    <property type="match status" value="1"/>
</dbReference>
<dbReference type="InterPro" id="IPR043128">
    <property type="entry name" value="Rev_trsase/Diguanyl_cyclase"/>
</dbReference>
<dbReference type="PANTHER" id="PTHR24559:SF444">
    <property type="entry name" value="REVERSE TRANSCRIPTASE DOMAIN-CONTAINING PROTEIN"/>
    <property type="match status" value="1"/>
</dbReference>
<protein>
    <submittedName>
        <fullName evidence="1">RNA-directed DNA polymerase-like protein</fullName>
    </submittedName>
</protein>
<proteinExistence type="predicted"/>
<dbReference type="OrthoDB" id="1001379at2759"/>
<organism evidence="1 2">
    <name type="scientific">Gossypium australe</name>
    <dbReference type="NCBI Taxonomy" id="47621"/>
    <lineage>
        <taxon>Eukaryota</taxon>
        <taxon>Viridiplantae</taxon>
        <taxon>Streptophyta</taxon>
        <taxon>Embryophyta</taxon>
        <taxon>Tracheophyta</taxon>
        <taxon>Spermatophyta</taxon>
        <taxon>Magnoliopsida</taxon>
        <taxon>eudicotyledons</taxon>
        <taxon>Gunneridae</taxon>
        <taxon>Pentapetalae</taxon>
        <taxon>rosids</taxon>
        <taxon>malvids</taxon>
        <taxon>Malvales</taxon>
        <taxon>Malvaceae</taxon>
        <taxon>Malvoideae</taxon>
        <taxon>Gossypium</taxon>
    </lineage>
</organism>